<dbReference type="InterPro" id="IPR000582">
    <property type="entry name" value="Acyl-CoA-binding_protein"/>
</dbReference>
<reference evidence="3 4" key="1">
    <citation type="journal article" date="2013" name="Curr. Biol.">
        <title>The Genome of the Foraminiferan Reticulomyxa filosa.</title>
        <authorList>
            <person name="Glockner G."/>
            <person name="Hulsmann N."/>
            <person name="Schleicher M."/>
            <person name="Noegel A.A."/>
            <person name="Eichinger L."/>
            <person name="Gallinger C."/>
            <person name="Pawlowski J."/>
            <person name="Sierra R."/>
            <person name="Euteneuer U."/>
            <person name="Pillet L."/>
            <person name="Moustafa A."/>
            <person name="Platzer M."/>
            <person name="Groth M."/>
            <person name="Szafranski K."/>
            <person name="Schliwa M."/>
        </authorList>
    </citation>
    <scope>NUCLEOTIDE SEQUENCE [LARGE SCALE GENOMIC DNA]</scope>
</reference>
<dbReference type="InterPro" id="IPR036770">
    <property type="entry name" value="Ankyrin_rpt-contain_sf"/>
</dbReference>
<gene>
    <name evidence="3" type="ORF">RFI_19936</name>
</gene>
<evidence type="ECO:0000256" key="1">
    <source>
        <dbReference type="SAM" id="Phobius"/>
    </source>
</evidence>
<dbReference type="GO" id="GO:0000062">
    <property type="term" value="F:fatty-acyl-CoA binding"/>
    <property type="evidence" value="ECO:0007669"/>
    <property type="project" value="InterPro"/>
</dbReference>
<keyword evidence="4" id="KW-1185">Reference proteome</keyword>
<feature type="transmembrane region" description="Helical" evidence="1">
    <location>
        <begin position="61"/>
        <end position="80"/>
    </location>
</feature>
<dbReference type="EMBL" id="ASPP01016750">
    <property type="protein sequence ID" value="ETO17386.1"/>
    <property type="molecule type" value="Genomic_DNA"/>
</dbReference>
<proteinExistence type="predicted"/>
<evidence type="ECO:0000313" key="4">
    <source>
        <dbReference type="Proteomes" id="UP000023152"/>
    </source>
</evidence>
<comment type="caution">
    <text evidence="3">The sequence shown here is derived from an EMBL/GenBank/DDBJ whole genome shotgun (WGS) entry which is preliminary data.</text>
</comment>
<dbReference type="Proteomes" id="UP000023152">
    <property type="component" value="Unassembled WGS sequence"/>
</dbReference>
<keyword evidence="1" id="KW-0812">Transmembrane</keyword>
<dbReference type="SUPFAM" id="SSF48403">
    <property type="entry name" value="Ankyrin repeat"/>
    <property type="match status" value="1"/>
</dbReference>
<feature type="domain" description="ACB" evidence="2">
    <location>
        <begin position="1"/>
        <end position="23"/>
    </location>
</feature>
<name>X6MUT5_RETFI</name>
<protein>
    <recommendedName>
        <fullName evidence="2">ACB domain-containing protein</fullName>
    </recommendedName>
</protein>
<keyword evidence="1" id="KW-0472">Membrane</keyword>
<dbReference type="Gene3D" id="1.25.40.20">
    <property type="entry name" value="Ankyrin repeat-containing domain"/>
    <property type="match status" value="1"/>
</dbReference>
<sequence>MSSKDAKVRYIGLVNTLLGGKPDTDGNVQEDDASEVVESTEGVGKGAVMSRLTSNQDQQSLFVFFVIAFVQSIVNCFTLLKKKKIDDIYEAFDLSRDVSVEEVRKYIIDNKVDINSKNEFGTTYLSVVCDYGRTDIAKMLIEESLSYVRSKYPFVNNSNKQNNGIIVFIDNATFSNQTAYNHCRHLKKKSCFKKEWPSKEKKGDHVGTSDQESKRRWAKKSRATFLIIITHLQDLER</sequence>
<keyword evidence="1" id="KW-1133">Transmembrane helix</keyword>
<evidence type="ECO:0000259" key="2">
    <source>
        <dbReference type="PROSITE" id="PS51228"/>
    </source>
</evidence>
<organism evidence="3 4">
    <name type="scientific">Reticulomyxa filosa</name>
    <dbReference type="NCBI Taxonomy" id="46433"/>
    <lineage>
        <taxon>Eukaryota</taxon>
        <taxon>Sar</taxon>
        <taxon>Rhizaria</taxon>
        <taxon>Retaria</taxon>
        <taxon>Foraminifera</taxon>
        <taxon>Monothalamids</taxon>
        <taxon>Reticulomyxidae</taxon>
        <taxon>Reticulomyxa</taxon>
    </lineage>
</organism>
<accession>X6MUT5</accession>
<dbReference type="PROSITE" id="PS51228">
    <property type="entry name" value="ACB_2"/>
    <property type="match status" value="1"/>
</dbReference>
<dbReference type="AlphaFoldDB" id="X6MUT5"/>
<evidence type="ECO:0000313" key="3">
    <source>
        <dbReference type="EMBL" id="ETO17386.1"/>
    </source>
</evidence>